<gene>
    <name evidence="1" type="ORF">LTRI10_LOCUS7527</name>
</gene>
<organism evidence="1 2">
    <name type="scientific">Linum trigynum</name>
    <dbReference type="NCBI Taxonomy" id="586398"/>
    <lineage>
        <taxon>Eukaryota</taxon>
        <taxon>Viridiplantae</taxon>
        <taxon>Streptophyta</taxon>
        <taxon>Embryophyta</taxon>
        <taxon>Tracheophyta</taxon>
        <taxon>Spermatophyta</taxon>
        <taxon>Magnoliopsida</taxon>
        <taxon>eudicotyledons</taxon>
        <taxon>Gunneridae</taxon>
        <taxon>Pentapetalae</taxon>
        <taxon>rosids</taxon>
        <taxon>fabids</taxon>
        <taxon>Malpighiales</taxon>
        <taxon>Linaceae</taxon>
        <taxon>Linum</taxon>
    </lineage>
</organism>
<evidence type="ECO:0000313" key="2">
    <source>
        <dbReference type="Proteomes" id="UP001497516"/>
    </source>
</evidence>
<protein>
    <submittedName>
        <fullName evidence="1">Uncharacterized protein</fullName>
    </submittedName>
</protein>
<keyword evidence="2" id="KW-1185">Reference proteome</keyword>
<dbReference type="Proteomes" id="UP001497516">
    <property type="component" value="Chromosome 10"/>
</dbReference>
<accession>A0AAV2CW42</accession>
<proteinExistence type="predicted"/>
<sequence>MVLFQPVRWSDGRGAGGGDGVSSSCRESLQNSVLDWVEGAWGGGRGEVSGRYSESMSKPTLLLMHFHLLYNLPRVLPRTSDLFLRLQFSLVQPSFDARDHELLAGRHVMRRTSSPTKFVAHHRPIRGSRNFYGGGCSGCSVVVFPAGGGVAGDAIERAFR</sequence>
<name>A0AAV2CW42_9ROSI</name>
<evidence type="ECO:0000313" key="1">
    <source>
        <dbReference type="EMBL" id="CAL1360068.1"/>
    </source>
</evidence>
<dbReference type="EMBL" id="OZ034814">
    <property type="protein sequence ID" value="CAL1360068.1"/>
    <property type="molecule type" value="Genomic_DNA"/>
</dbReference>
<dbReference type="AlphaFoldDB" id="A0AAV2CW42"/>
<reference evidence="1 2" key="1">
    <citation type="submission" date="2024-04" db="EMBL/GenBank/DDBJ databases">
        <authorList>
            <person name="Fracassetti M."/>
        </authorList>
    </citation>
    <scope>NUCLEOTIDE SEQUENCE [LARGE SCALE GENOMIC DNA]</scope>
</reference>